<dbReference type="InterPro" id="IPR050092">
    <property type="entry name" value="RNase_H"/>
</dbReference>
<dbReference type="Proteomes" id="UP001175228">
    <property type="component" value="Unassembled WGS sequence"/>
</dbReference>
<dbReference type="GO" id="GO:0046872">
    <property type="term" value="F:metal ion binding"/>
    <property type="evidence" value="ECO:0007669"/>
    <property type="project" value="UniProtKB-KW"/>
</dbReference>
<dbReference type="CDD" id="cd09280">
    <property type="entry name" value="RNase_HI_eukaryote_like"/>
    <property type="match status" value="1"/>
</dbReference>
<dbReference type="GO" id="GO:0004523">
    <property type="term" value="F:RNA-DNA hybrid ribonuclease activity"/>
    <property type="evidence" value="ECO:0007669"/>
    <property type="project" value="UniProtKB-EC"/>
</dbReference>
<dbReference type="EC" id="3.1.26.4" evidence="3"/>
<dbReference type="InterPro" id="IPR012337">
    <property type="entry name" value="RNaseH-like_sf"/>
</dbReference>
<dbReference type="PANTHER" id="PTHR10642:SF26">
    <property type="entry name" value="RIBONUCLEASE H1"/>
    <property type="match status" value="1"/>
</dbReference>
<dbReference type="InterPro" id="IPR002156">
    <property type="entry name" value="RNaseH_domain"/>
</dbReference>
<dbReference type="Gene3D" id="3.30.420.10">
    <property type="entry name" value="Ribonuclease H-like superfamily/Ribonuclease H"/>
    <property type="match status" value="1"/>
</dbReference>
<proteinExistence type="inferred from homology"/>
<dbReference type="PROSITE" id="PS50879">
    <property type="entry name" value="RNASE_H_1"/>
    <property type="match status" value="1"/>
</dbReference>
<keyword evidence="6" id="KW-0255">Endonuclease</keyword>
<dbReference type="EMBL" id="JAUEPU010000003">
    <property type="protein sequence ID" value="KAK0503620.1"/>
    <property type="molecule type" value="Genomic_DNA"/>
</dbReference>
<evidence type="ECO:0000256" key="3">
    <source>
        <dbReference type="ARBA" id="ARBA00012180"/>
    </source>
</evidence>
<feature type="domain" description="RNase H type-1" evidence="8">
    <location>
        <begin position="132"/>
        <end position="276"/>
    </location>
</feature>
<evidence type="ECO:0000256" key="5">
    <source>
        <dbReference type="ARBA" id="ARBA00022723"/>
    </source>
</evidence>
<dbReference type="Pfam" id="PF00075">
    <property type="entry name" value="RNase_H"/>
    <property type="match status" value="1"/>
</dbReference>
<comment type="catalytic activity">
    <reaction evidence="1">
        <text>Endonucleolytic cleavage to 5'-phosphomonoester.</text>
        <dbReference type="EC" id="3.1.26.4"/>
    </reaction>
</comment>
<comment type="caution">
    <text evidence="9">The sequence shown here is derived from an EMBL/GenBank/DDBJ whole genome shotgun (WGS) entry which is preliminary data.</text>
</comment>
<protein>
    <recommendedName>
        <fullName evidence="3">ribonuclease H</fullName>
        <ecNumber evidence="3">3.1.26.4</ecNumber>
    </recommendedName>
</protein>
<dbReference type="GO" id="GO:0003676">
    <property type="term" value="F:nucleic acid binding"/>
    <property type="evidence" value="ECO:0007669"/>
    <property type="project" value="InterPro"/>
</dbReference>
<dbReference type="GO" id="GO:0043137">
    <property type="term" value="P:DNA replication, removal of RNA primer"/>
    <property type="evidence" value="ECO:0007669"/>
    <property type="project" value="TreeGrafter"/>
</dbReference>
<name>A0AA39QIL5_9AGAR</name>
<evidence type="ECO:0000259" key="8">
    <source>
        <dbReference type="PROSITE" id="PS50879"/>
    </source>
</evidence>
<gene>
    <name evidence="9" type="ORF">EDD18DRAFT_1098971</name>
</gene>
<sequence length="565" mass="64290">MALQSDKCQWRLQGCMEQEGMNCRDGKAKDPCYRREWEQSKCYQRAETLLNTLPPKWNPLHTQPEDNEALDDVMEDEEQDDNSHSQERMFNKNLTDQGNLADAFRIFTEGKVCNELPPPTIEWEASEYGDAQDTIQEVYTDGGCTNNGKENAVASAGIWFGENDPRNSAIRLHDNLGKPSNQLGEVTGAYLATRVADETQPLKMFSDSLTMILTTTTNLKKNEDKGWTGIADAHVYRALVASMRSRSSPTTLTWVKGHSGIEGNEEADKLATEGLSKEHPDTIDLITEPIYNITGAKIKAISQPTAYKAIKIAKSKSSGKIYQKQIQRRRTRMNLERTRAATEALTGEQPTDKLIWYGLRHKDFSTSTRQFLWMTMHDAYKIGSWWEDKPGYEQRSRCARCNVTESMEHILFECEEPGQSQVWKLTRKLWAKKESELPDPSFANLLATPLIQLRGRKDTKLKGDTRLMRIMTSEAAHLIWRLRNERVIRREGIGSASEKEIENRFLYSMNERLQTDLAAIRKKRARKQGISTESVLQTWKGAIKNERSLPEDWTGTSGVLVGIAS</sequence>
<keyword evidence="5" id="KW-0479">Metal-binding</keyword>
<dbReference type="InterPro" id="IPR026960">
    <property type="entry name" value="RVT-Znf"/>
</dbReference>
<reference evidence="9" key="1">
    <citation type="submission" date="2023-06" db="EMBL/GenBank/DDBJ databases">
        <authorList>
            <consortium name="Lawrence Berkeley National Laboratory"/>
            <person name="Ahrendt S."/>
            <person name="Sahu N."/>
            <person name="Indic B."/>
            <person name="Wong-Bajracharya J."/>
            <person name="Merenyi Z."/>
            <person name="Ke H.-M."/>
            <person name="Monk M."/>
            <person name="Kocsube S."/>
            <person name="Drula E."/>
            <person name="Lipzen A."/>
            <person name="Balint B."/>
            <person name="Henrissat B."/>
            <person name="Andreopoulos B."/>
            <person name="Martin F.M."/>
            <person name="Harder C.B."/>
            <person name="Rigling D."/>
            <person name="Ford K.L."/>
            <person name="Foster G.D."/>
            <person name="Pangilinan J."/>
            <person name="Papanicolaou A."/>
            <person name="Barry K."/>
            <person name="LaButti K."/>
            <person name="Viragh M."/>
            <person name="Koriabine M."/>
            <person name="Yan M."/>
            <person name="Riley R."/>
            <person name="Champramary S."/>
            <person name="Plett K.L."/>
            <person name="Tsai I.J."/>
            <person name="Slot J."/>
            <person name="Sipos G."/>
            <person name="Plett J."/>
            <person name="Nagy L.G."/>
            <person name="Grigoriev I.V."/>
        </authorList>
    </citation>
    <scope>NUCLEOTIDE SEQUENCE</scope>
    <source>
        <strain evidence="9">HWK02</strain>
    </source>
</reference>
<accession>A0AA39QIL5</accession>
<organism evidence="9 10">
    <name type="scientific">Armillaria luteobubalina</name>
    <dbReference type="NCBI Taxonomy" id="153913"/>
    <lineage>
        <taxon>Eukaryota</taxon>
        <taxon>Fungi</taxon>
        <taxon>Dikarya</taxon>
        <taxon>Basidiomycota</taxon>
        <taxon>Agaricomycotina</taxon>
        <taxon>Agaricomycetes</taxon>
        <taxon>Agaricomycetidae</taxon>
        <taxon>Agaricales</taxon>
        <taxon>Marasmiineae</taxon>
        <taxon>Physalacriaceae</taxon>
        <taxon>Armillaria</taxon>
    </lineage>
</organism>
<dbReference type="InterPro" id="IPR036397">
    <property type="entry name" value="RNaseH_sf"/>
</dbReference>
<keyword evidence="4" id="KW-0540">Nuclease</keyword>
<evidence type="ECO:0000313" key="10">
    <source>
        <dbReference type="Proteomes" id="UP001175228"/>
    </source>
</evidence>
<dbReference type="Pfam" id="PF13966">
    <property type="entry name" value="zf-RVT"/>
    <property type="match status" value="1"/>
</dbReference>
<evidence type="ECO:0000256" key="7">
    <source>
        <dbReference type="ARBA" id="ARBA00022801"/>
    </source>
</evidence>
<keyword evidence="7" id="KW-0378">Hydrolase</keyword>
<dbReference type="PANTHER" id="PTHR10642">
    <property type="entry name" value="RIBONUCLEASE H1"/>
    <property type="match status" value="1"/>
</dbReference>
<dbReference type="AlphaFoldDB" id="A0AA39QIL5"/>
<evidence type="ECO:0000256" key="2">
    <source>
        <dbReference type="ARBA" id="ARBA00005300"/>
    </source>
</evidence>
<evidence type="ECO:0000256" key="1">
    <source>
        <dbReference type="ARBA" id="ARBA00000077"/>
    </source>
</evidence>
<comment type="similarity">
    <text evidence="2">Belongs to the RNase H family.</text>
</comment>
<evidence type="ECO:0000313" key="9">
    <source>
        <dbReference type="EMBL" id="KAK0503620.1"/>
    </source>
</evidence>
<evidence type="ECO:0000256" key="4">
    <source>
        <dbReference type="ARBA" id="ARBA00022722"/>
    </source>
</evidence>
<evidence type="ECO:0000256" key="6">
    <source>
        <dbReference type="ARBA" id="ARBA00022759"/>
    </source>
</evidence>
<keyword evidence="10" id="KW-1185">Reference proteome</keyword>
<dbReference type="SUPFAM" id="SSF53098">
    <property type="entry name" value="Ribonuclease H-like"/>
    <property type="match status" value="1"/>
</dbReference>